<dbReference type="Gene3D" id="3.40.50.300">
    <property type="entry name" value="P-loop containing nucleotide triphosphate hydrolases"/>
    <property type="match status" value="2"/>
</dbReference>
<keyword evidence="2" id="KW-0547">Nucleotide-binding</keyword>
<evidence type="ECO:0000256" key="3">
    <source>
        <dbReference type="ARBA" id="ARBA00022801"/>
    </source>
</evidence>
<evidence type="ECO:0000313" key="11">
    <source>
        <dbReference type="Proteomes" id="UP000288805"/>
    </source>
</evidence>
<dbReference type="PROSITE" id="PS51194">
    <property type="entry name" value="HELICASE_CTER"/>
    <property type="match status" value="1"/>
</dbReference>
<dbReference type="OrthoDB" id="196131at2759"/>
<feature type="compositionally biased region" description="Basic and acidic residues" evidence="7">
    <location>
        <begin position="129"/>
        <end position="139"/>
    </location>
</feature>
<feature type="compositionally biased region" description="Gly residues" evidence="7">
    <location>
        <begin position="96"/>
        <end position="120"/>
    </location>
</feature>
<dbReference type="InterPro" id="IPR001650">
    <property type="entry name" value="Helicase_C-like"/>
</dbReference>
<dbReference type="PROSITE" id="PS51192">
    <property type="entry name" value="HELICASE_ATP_BIND_1"/>
    <property type="match status" value="1"/>
</dbReference>
<proteinExistence type="predicted"/>
<dbReference type="CDD" id="cd17966">
    <property type="entry name" value="DEADc_DDX5_DDX17"/>
    <property type="match status" value="1"/>
</dbReference>
<dbReference type="FunFam" id="3.40.50.300:FF:000079">
    <property type="entry name" value="probable ATP-dependent RNA helicase DDX17"/>
    <property type="match status" value="1"/>
</dbReference>
<evidence type="ECO:0000256" key="1">
    <source>
        <dbReference type="ARBA" id="ARBA00012552"/>
    </source>
</evidence>
<dbReference type="Pfam" id="PF00270">
    <property type="entry name" value="DEAD"/>
    <property type="match status" value="1"/>
</dbReference>
<dbReference type="PANTHER" id="PTHR47958">
    <property type="entry name" value="ATP-DEPENDENT RNA HELICASE DBP3"/>
    <property type="match status" value="1"/>
</dbReference>
<sequence length="852" mass="91657">MNHYDLRFSDPHSYRERRSDLMVAPPPVAPPPMMGGVVGGPSPTYGRGGPASYGGPSVSFPNGGRGGGDVSGSVPGGGGFNAYPPFQPGSGRFEIGRGGGGGGGVGRGFSGGKGSGGEFGGRMANGDLGNRRGDGDRGRGGGGARAEVQVMEGGVLMTPVVAEVGQAAAGVQMVAEVVAVVGLLMEAMVAAVLEVLTLAVVVGVFTGGRGGGRSGFDGGRGGGRGGRHGGASRGDLDNIALPKQDLEAWFPLRRIFILRALLCKQCRSKKQCSIVQGVKSQWKAMMSRSLSDTFKRQISLLIELVHLTGYCLEVIAKLGFVEPTPIQAQGWPMALKGRDLIGIAETGSGKTLAYLLPALVHVSAQPPLVRGEGPIVLVLAPTRELAVQIQEEALKFGSFTKIRSTCIYGGAPKGPQIRDLQRGVEIVIATPGRLIDMLEAQHTNLRRVTYLVLDEADRMLDMGFEPQIRKIISQIRPDRQTLYWSATWPREVETLARQFLRNPYKVRVVVPYSICNHWIQDLKANQSIQQVVEVVTETEKYNRLIRLLKEVMDGSRILIFMETKKGCDQVTRQMRMDGWPSLSIHGDKNQAERDWVLAEFKSGRSPIMTATDVAARGLGGASCLKTNCSLIFTMSMILTFDQGITSWIEGQFWFLVFTRMSHNGLHMATTLILQLMLHGHGEHSFTDMDGTLVSKFMGSNRRPSTVMELVVVAARLTHTSIFINFSDGFESDGDGGAPYPWKDIKCVINYDFPSSLEDYVHRIGRTGRAGAKGTAITFFTHSNAKFARDLIKILQEAGQVVSPALSAMARSSGSAFGGSGGNFRSRGRGGSFGNRGLISGSNTIPLGARRPW</sequence>
<evidence type="ECO:0000256" key="2">
    <source>
        <dbReference type="ARBA" id="ARBA00022741"/>
    </source>
</evidence>
<dbReference type="GO" id="GO:0016787">
    <property type="term" value="F:hydrolase activity"/>
    <property type="evidence" value="ECO:0007669"/>
    <property type="project" value="UniProtKB-KW"/>
</dbReference>
<evidence type="ECO:0000259" key="9">
    <source>
        <dbReference type="PROSITE" id="PS51194"/>
    </source>
</evidence>
<dbReference type="InterPro" id="IPR011545">
    <property type="entry name" value="DEAD/DEAH_box_helicase_dom"/>
</dbReference>
<keyword evidence="5" id="KW-0067">ATP-binding</keyword>
<dbReference type="Proteomes" id="UP000288805">
    <property type="component" value="Unassembled WGS sequence"/>
</dbReference>
<dbReference type="GO" id="GO:0003724">
    <property type="term" value="F:RNA helicase activity"/>
    <property type="evidence" value="ECO:0007669"/>
    <property type="project" value="UniProtKB-EC"/>
</dbReference>
<evidence type="ECO:0000256" key="6">
    <source>
        <dbReference type="ARBA" id="ARBA00022884"/>
    </source>
</evidence>
<feature type="domain" description="Helicase ATP-binding" evidence="8">
    <location>
        <begin position="331"/>
        <end position="506"/>
    </location>
</feature>
<dbReference type="PROSITE" id="PS00039">
    <property type="entry name" value="DEAD_ATP_HELICASE"/>
    <property type="match status" value="1"/>
</dbReference>
<dbReference type="InterPro" id="IPR014001">
    <property type="entry name" value="Helicase_ATP-bd"/>
</dbReference>
<evidence type="ECO:0000256" key="5">
    <source>
        <dbReference type="ARBA" id="ARBA00022840"/>
    </source>
</evidence>
<dbReference type="AlphaFoldDB" id="A0A438EYX0"/>
<evidence type="ECO:0000259" key="8">
    <source>
        <dbReference type="PROSITE" id="PS51192"/>
    </source>
</evidence>
<dbReference type="EC" id="3.6.4.13" evidence="1"/>
<dbReference type="SMART" id="SM00490">
    <property type="entry name" value="HELICc"/>
    <property type="match status" value="1"/>
</dbReference>
<protein>
    <recommendedName>
        <fullName evidence="1">RNA helicase</fullName>
        <ecNumber evidence="1">3.6.4.13</ecNumber>
    </recommendedName>
</protein>
<dbReference type="CDD" id="cd18787">
    <property type="entry name" value="SF2_C_DEAD"/>
    <property type="match status" value="1"/>
</dbReference>
<dbReference type="InterPro" id="IPR027417">
    <property type="entry name" value="P-loop_NTPase"/>
</dbReference>
<dbReference type="InterPro" id="IPR000629">
    <property type="entry name" value="RNA-helicase_DEAD-box_CS"/>
</dbReference>
<dbReference type="SUPFAM" id="SSF52540">
    <property type="entry name" value="P-loop containing nucleoside triphosphate hydrolases"/>
    <property type="match status" value="3"/>
</dbReference>
<keyword evidence="3" id="KW-0378">Hydrolase</keyword>
<feature type="region of interest" description="Disordered" evidence="7">
    <location>
        <begin position="45"/>
        <end position="71"/>
    </location>
</feature>
<organism evidence="10 11">
    <name type="scientific">Vitis vinifera</name>
    <name type="common">Grape</name>
    <dbReference type="NCBI Taxonomy" id="29760"/>
    <lineage>
        <taxon>Eukaryota</taxon>
        <taxon>Viridiplantae</taxon>
        <taxon>Streptophyta</taxon>
        <taxon>Embryophyta</taxon>
        <taxon>Tracheophyta</taxon>
        <taxon>Spermatophyta</taxon>
        <taxon>Magnoliopsida</taxon>
        <taxon>eudicotyledons</taxon>
        <taxon>Gunneridae</taxon>
        <taxon>Pentapetalae</taxon>
        <taxon>rosids</taxon>
        <taxon>Vitales</taxon>
        <taxon>Vitaceae</taxon>
        <taxon>Viteae</taxon>
        <taxon>Vitis</taxon>
    </lineage>
</organism>
<dbReference type="SMART" id="SM00487">
    <property type="entry name" value="DEXDc"/>
    <property type="match status" value="1"/>
</dbReference>
<name>A0A438EYX0_VITVI</name>
<keyword evidence="4 10" id="KW-0347">Helicase</keyword>
<dbReference type="Pfam" id="PF00271">
    <property type="entry name" value="Helicase_C"/>
    <property type="match status" value="2"/>
</dbReference>
<evidence type="ECO:0000313" key="10">
    <source>
        <dbReference type="EMBL" id="RVW52951.1"/>
    </source>
</evidence>
<accession>A0A438EYX0</accession>
<comment type="caution">
    <text evidence="10">The sequence shown here is derived from an EMBL/GenBank/DDBJ whole genome shotgun (WGS) entry which is preliminary data.</text>
</comment>
<evidence type="ECO:0000256" key="4">
    <source>
        <dbReference type="ARBA" id="ARBA00022806"/>
    </source>
</evidence>
<evidence type="ECO:0000256" key="7">
    <source>
        <dbReference type="SAM" id="MobiDB-lite"/>
    </source>
</evidence>
<keyword evidence="6" id="KW-0694">RNA-binding</keyword>
<gene>
    <name evidence="10" type="primary">Os01g0911100_1</name>
    <name evidence="10" type="ORF">CK203_072668</name>
</gene>
<dbReference type="GO" id="GO:0003723">
    <property type="term" value="F:RNA binding"/>
    <property type="evidence" value="ECO:0007669"/>
    <property type="project" value="UniProtKB-KW"/>
</dbReference>
<dbReference type="GO" id="GO:0005524">
    <property type="term" value="F:ATP binding"/>
    <property type="evidence" value="ECO:0007669"/>
    <property type="project" value="UniProtKB-KW"/>
</dbReference>
<feature type="region of interest" description="Disordered" evidence="7">
    <location>
        <begin position="94"/>
        <end position="144"/>
    </location>
</feature>
<feature type="domain" description="Helicase C-terminal" evidence="9">
    <location>
        <begin position="543"/>
        <end position="809"/>
    </location>
</feature>
<dbReference type="EMBL" id="QGNW01001159">
    <property type="protein sequence ID" value="RVW52951.1"/>
    <property type="molecule type" value="Genomic_DNA"/>
</dbReference>
<reference evidence="10 11" key="1">
    <citation type="journal article" date="2018" name="PLoS Genet.">
        <title>Population sequencing reveals clonal diversity and ancestral inbreeding in the grapevine cultivar Chardonnay.</title>
        <authorList>
            <person name="Roach M.J."/>
            <person name="Johnson D.L."/>
            <person name="Bohlmann J."/>
            <person name="van Vuuren H.J."/>
            <person name="Jones S.J."/>
            <person name="Pretorius I.S."/>
            <person name="Schmidt S.A."/>
            <person name="Borneman A.R."/>
        </authorList>
    </citation>
    <scope>NUCLEOTIDE SEQUENCE [LARGE SCALE GENOMIC DNA]</scope>
    <source>
        <strain evidence="11">cv. Chardonnay</strain>
        <tissue evidence="10">Leaf</tissue>
    </source>
</reference>